<dbReference type="Gene3D" id="3.30.1490.480">
    <property type="entry name" value="Endolytic murein transglycosylase"/>
    <property type="match status" value="1"/>
</dbReference>
<dbReference type="GO" id="GO:0071555">
    <property type="term" value="P:cell wall organization"/>
    <property type="evidence" value="ECO:0007669"/>
    <property type="project" value="UniProtKB-KW"/>
</dbReference>
<keyword evidence="9" id="KW-1185">Reference proteome</keyword>
<keyword evidence="5 7" id="KW-0456">Lyase</keyword>
<dbReference type="GO" id="GO:0005886">
    <property type="term" value="C:plasma membrane"/>
    <property type="evidence" value="ECO:0007669"/>
    <property type="project" value="UniProtKB-UniRule"/>
</dbReference>
<dbReference type="EC" id="4.2.2.29" evidence="7"/>
<keyword evidence="1 7" id="KW-1003">Cell membrane</keyword>
<dbReference type="Gene3D" id="3.30.160.60">
    <property type="entry name" value="Classic Zinc Finger"/>
    <property type="match status" value="1"/>
</dbReference>
<accession>A0A1I0EUD1</accession>
<comment type="catalytic activity">
    <reaction evidence="7">
        <text>a peptidoglycan chain = a peptidoglycan chain with N-acetyl-1,6-anhydromuramyl-[peptide] at the reducing end + a peptidoglycan chain with N-acetylglucosamine at the non-reducing end.</text>
        <dbReference type="EC" id="4.2.2.29"/>
    </reaction>
</comment>
<dbReference type="InterPro" id="IPR003770">
    <property type="entry name" value="MLTG-like"/>
</dbReference>
<comment type="function">
    <text evidence="7">Functions as a peptidoglycan terminase that cleaves nascent peptidoglycan strands endolytically to terminate their elongation.</text>
</comment>
<comment type="similarity">
    <text evidence="7">Belongs to the transglycosylase MltG family.</text>
</comment>
<dbReference type="CDD" id="cd08010">
    <property type="entry name" value="MltG_like"/>
    <property type="match status" value="1"/>
</dbReference>
<evidence type="ECO:0000256" key="5">
    <source>
        <dbReference type="ARBA" id="ARBA00023239"/>
    </source>
</evidence>
<evidence type="ECO:0000256" key="4">
    <source>
        <dbReference type="ARBA" id="ARBA00023136"/>
    </source>
</evidence>
<sequence>MIKKIIIVLILLFVTAVLSINYLTEQHMTKPMNLASETMLDVEKGTSFYRFSKTLVEKGWVDNRLWLRIYAKKHPQLTRLKAGSYMVTPNTSAKQLLEQLVEGKEFHWSITFIEGSTFKDMLNVLAQHEEVKQTLSDMSVAQIAQKLAIDNPNPEGWFYPETYAFTKGTTDLALLKRAHVKMKTVLEQAWNNKAKDLPYKSPYEALIMASIVEKESAYTKEMPRISSVFVNRLNKGMRLQTDPTVIYGLGDRYQGDIKRKHLREKTAYNTYRINGLPPTPIAMPGLTAIEATLHPEQSDYLYFVAQGGGQHYFSKTLAEHNKAVRKYILGK</sequence>
<evidence type="ECO:0000256" key="7">
    <source>
        <dbReference type="HAMAP-Rule" id="MF_02065"/>
    </source>
</evidence>
<evidence type="ECO:0000313" key="9">
    <source>
        <dbReference type="Proteomes" id="UP000199308"/>
    </source>
</evidence>
<dbReference type="NCBIfam" id="TIGR00247">
    <property type="entry name" value="endolytic transglycosylase MltG"/>
    <property type="match status" value="1"/>
</dbReference>
<evidence type="ECO:0000256" key="6">
    <source>
        <dbReference type="ARBA" id="ARBA00023316"/>
    </source>
</evidence>
<dbReference type="GO" id="GO:0008932">
    <property type="term" value="F:lytic endotransglycosylase activity"/>
    <property type="evidence" value="ECO:0007669"/>
    <property type="project" value="UniProtKB-UniRule"/>
</dbReference>
<dbReference type="FunFam" id="3.30.160.60:FF:000242">
    <property type="entry name" value="Endolytic murein transglycosylase"/>
    <property type="match status" value="1"/>
</dbReference>
<feature type="site" description="Important for catalytic activity" evidence="7">
    <location>
        <position position="215"/>
    </location>
</feature>
<dbReference type="OrthoDB" id="9814591at2"/>
<keyword evidence="6 7" id="KW-0961">Cell wall biogenesis/degradation</keyword>
<organism evidence="8 9">
    <name type="scientific">Thalassotalea agarivorans</name>
    <name type="common">Thalassomonas agarivorans</name>
    <dbReference type="NCBI Taxonomy" id="349064"/>
    <lineage>
        <taxon>Bacteria</taxon>
        <taxon>Pseudomonadati</taxon>
        <taxon>Pseudomonadota</taxon>
        <taxon>Gammaproteobacteria</taxon>
        <taxon>Alteromonadales</taxon>
        <taxon>Colwelliaceae</taxon>
        <taxon>Thalassotalea</taxon>
    </lineage>
</organism>
<dbReference type="PANTHER" id="PTHR30518">
    <property type="entry name" value="ENDOLYTIC MUREIN TRANSGLYCOSYLASE"/>
    <property type="match status" value="1"/>
</dbReference>
<dbReference type="PANTHER" id="PTHR30518:SF2">
    <property type="entry name" value="ENDOLYTIC MUREIN TRANSGLYCOSYLASE"/>
    <property type="match status" value="1"/>
</dbReference>
<evidence type="ECO:0000256" key="3">
    <source>
        <dbReference type="ARBA" id="ARBA00022989"/>
    </source>
</evidence>
<name>A0A1I0EUD1_THASX</name>
<evidence type="ECO:0000256" key="1">
    <source>
        <dbReference type="ARBA" id="ARBA00022475"/>
    </source>
</evidence>
<dbReference type="EMBL" id="FOHK01000008">
    <property type="protein sequence ID" value="SET49024.1"/>
    <property type="molecule type" value="Genomic_DNA"/>
</dbReference>
<proteinExistence type="inferred from homology"/>
<reference evidence="8 9" key="1">
    <citation type="submission" date="2016-10" db="EMBL/GenBank/DDBJ databases">
        <authorList>
            <person name="de Groot N.N."/>
        </authorList>
    </citation>
    <scope>NUCLEOTIDE SEQUENCE [LARGE SCALE GENOMIC DNA]</scope>
    <source>
        <strain evidence="8 9">DSM 19706</strain>
    </source>
</reference>
<evidence type="ECO:0000313" key="8">
    <source>
        <dbReference type="EMBL" id="SET49024.1"/>
    </source>
</evidence>
<dbReference type="HAMAP" id="MF_02065">
    <property type="entry name" value="MltG"/>
    <property type="match status" value="1"/>
</dbReference>
<dbReference type="GO" id="GO:0009252">
    <property type="term" value="P:peptidoglycan biosynthetic process"/>
    <property type="evidence" value="ECO:0007669"/>
    <property type="project" value="UniProtKB-UniRule"/>
</dbReference>
<keyword evidence="2 7" id="KW-0812">Transmembrane</keyword>
<gene>
    <name evidence="7" type="primary">mltG</name>
    <name evidence="8" type="ORF">SAMN05660429_01941</name>
</gene>
<keyword evidence="4 7" id="KW-0472">Membrane</keyword>
<dbReference type="Pfam" id="PF02618">
    <property type="entry name" value="YceG"/>
    <property type="match status" value="1"/>
</dbReference>
<dbReference type="RefSeq" id="WP_093329639.1">
    <property type="nucleotide sequence ID" value="NZ_AP027363.1"/>
</dbReference>
<dbReference type="Proteomes" id="UP000199308">
    <property type="component" value="Unassembled WGS sequence"/>
</dbReference>
<evidence type="ECO:0000256" key="2">
    <source>
        <dbReference type="ARBA" id="ARBA00022692"/>
    </source>
</evidence>
<protein>
    <recommendedName>
        <fullName evidence="7">Endolytic murein transglycosylase</fullName>
        <ecNumber evidence="7">4.2.2.29</ecNumber>
    </recommendedName>
    <alternativeName>
        <fullName evidence="7">Peptidoglycan lytic transglycosylase</fullName>
    </alternativeName>
    <alternativeName>
        <fullName evidence="7">Peptidoglycan polymerization terminase</fullName>
    </alternativeName>
</protein>
<dbReference type="AlphaFoldDB" id="A0A1I0EUD1"/>
<keyword evidence="7" id="KW-0997">Cell inner membrane</keyword>
<keyword evidence="3 7" id="KW-1133">Transmembrane helix</keyword>
<dbReference type="STRING" id="349064.SAMN05660429_01941"/>